<reference evidence="1" key="2">
    <citation type="submission" date="2023-06" db="EMBL/GenBank/DDBJ databases">
        <authorList>
            <person name="Lucena T."/>
            <person name="Sun Q."/>
        </authorList>
    </citation>
    <scope>NUCLEOTIDE SEQUENCE</scope>
    <source>
        <strain evidence="1">CECT 8869</strain>
    </source>
</reference>
<dbReference type="InterPro" id="IPR034660">
    <property type="entry name" value="DinB/YfiT-like"/>
</dbReference>
<sequence>MKSLLSEDGYKDIKSRLNNLKEDTDRQWGKMSVAQMCWHCQYPLKLAVENRPNTSKGNWFVKTFFKKSLYNDKPWRKGLPTAPQLKAKEEKNFDEEYRILHQLIDDFHATKSRDRWYPHPAFGEFTKEQWGQLEYKHLDHHLKQFGL</sequence>
<comment type="caution">
    <text evidence="1">The sequence shown here is derived from an EMBL/GenBank/DDBJ whole genome shotgun (WGS) entry which is preliminary data.</text>
</comment>
<protein>
    <submittedName>
        <fullName evidence="1">DUF1569 domain-containing protein</fullName>
    </submittedName>
</protein>
<dbReference type="Pfam" id="PF07606">
    <property type="entry name" value="DUF1569"/>
    <property type="match status" value="1"/>
</dbReference>
<gene>
    <name evidence="1" type="ORF">Q2T41_13010</name>
</gene>
<name>A0ABT8RRN0_9FLAO</name>
<proteinExistence type="predicted"/>
<dbReference type="InterPro" id="IPR011463">
    <property type="entry name" value="DUF1569"/>
</dbReference>
<reference evidence="1" key="1">
    <citation type="journal article" date="2014" name="Int. J. Syst. Evol. Microbiol.">
        <title>Complete genome of a new Firmicutes species belonging to the dominant human colonic microbiota ('Ruminococcus bicirculans') reveals two chromosomes and a selective capacity to utilize plant glucans.</title>
        <authorList>
            <consortium name="NISC Comparative Sequencing Program"/>
            <person name="Wegmann U."/>
            <person name="Louis P."/>
            <person name="Goesmann A."/>
            <person name="Henrissat B."/>
            <person name="Duncan S.H."/>
            <person name="Flint H.J."/>
        </authorList>
    </citation>
    <scope>NUCLEOTIDE SEQUENCE</scope>
    <source>
        <strain evidence="1">CECT 8869</strain>
    </source>
</reference>
<accession>A0ABT8RRN0</accession>
<organism evidence="1 2">
    <name type="scientific">Maribacter confluentis</name>
    <dbReference type="NCBI Taxonomy" id="1656093"/>
    <lineage>
        <taxon>Bacteria</taxon>
        <taxon>Pseudomonadati</taxon>
        <taxon>Bacteroidota</taxon>
        <taxon>Flavobacteriia</taxon>
        <taxon>Flavobacteriales</taxon>
        <taxon>Flavobacteriaceae</taxon>
        <taxon>Maribacter</taxon>
    </lineage>
</organism>
<dbReference type="RefSeq" id="WP_304436434.1">
    <property type="nucleotide sequence ID" value="NZ_JAUKUC010000001.1"/>
</dbReference>
<dbReference type="Gene3D" id="1.20.120.450">
    <property type="entry name" value="dinb family like domain"/>
    <property type="match status" value="1"/>
</dbReference>
<evidence type="ECO:0000313" key="2">
    <source>
        <dbReference type="Proteomes" id="UP001168579"/>
    </source>
</evidence>
<dbReference type="Proteomes" id="UP001168579">
    <property type="component" value="Unassembled WGS sequence"/>
</dbReference>
<dbReference type="SUPFAM" id="SSF109854">
    <property type="entry name" value="DinB/YfiT-like putative metalloenzymes"/>
    <property type="match status" value="1"/>
</dbReference>
<dbReference type="EMBL" id="JAUKUC010000001">
    <property type="protein sequence ID" value="MDO1513575.1"/>
    <property type="molecule type" value="Genomic_DNA"/>
</dbReference>
<keyword evidence="2" id="KW-1185">Reference proteome</keyword>
<evidence type="ECO:0000313" key="1">
    <source>
        <dbReference type="EMBL" id="MDO1513575.1"/>
    </source>
</evidence>